<dbReference type="InterPro" id="IPR020904">
    <property type="entry name" value="Sc_DH/Rdtase_CS"/>
</dbReference>
<gene>
    <name evidence="3" type="ORF">SFRICE_011367</name>
</gene>
<dbReference type="FunFam" id="3.40.50.720:FF:000084">
    <property type="entry name" value="Short-chain dehydrogenase reductase"/>
    <property type="match status" value="1"/>
</dbReference>
<dbReference type="SMART" id="SM00822">
    <property type="entry name" value="PKS_KR"/>
    <property type="match status" value="1"/>
</dbReference>
<dbReference type="SUPFAM" id="SSF51735">
    <property type="entry name" value="NAD(P)-binding Rossmann-fold domains"/>
    <property type="match status" value="1"/>
</dbReference>
<accession>A0A2H1WS78</accession>
<reference evidence="3" key="1">
    <citation type="submission" date="2016-07" db="EMBL/GenBank/DDBJ databases">
        <authorList>
            <person name="Bretaudeau A."/>
        </authorList>
    </citation>
    <scope>NUCLEOTIDE SEQUENCE</scope>
    <source>
        <strain evidence="3">Rice</strain>
        <tissue evidence="3">Whole body</tissue>
    </source>
</reference>
<proteinExistence type="predicted"/>
<dbReference type="AlphaFoldDB" id="A0A2H1WS78"/>
<feature type="domain" description="Ketoreductase" evidence="2">
    <location>
        <begin position="6"/>
        <end position="191"/>
    </location>
</feature>
<keyword evidence="1" id="KW-0560">Oxidoreductase</keyword>
<dbReference type="GO" id="GO:0006629">
    <property type="term" value="P:lipid metabolic process"/>
    <property type="evidence" value="ECO:0007669"/>
    <property type="project" value="UniProtKB-ARBA"/>
</dbReference>
<name>A0A2H1WS78_SPOFR</name>
<dbReference type="PRINTS" id="PR00081">
    <property type="entry name" value="GDHRDH"/>
</dbReference>
<dbReference type="InterPro" id="IPR002347">
    <property type="entry name" value="SDR_fam"/>
</dbReference>
<dbReference type="PANTHER" id="PTHR43975">
    <property type="entry name" value="ZGC:101858"/>
    <property type="match status" value="1"/>
</dbReference>
<dbReference type="Pfam" id="PF13561">
    <property type="entry name" value="adh_short_C2"/>
    <property type="match status" value="1"/>
</dbReference>
<dbReference type="InterPro" id="IPR057326">
    <property type="entry name" value="KR_dom"/>
</dbReference>
<dbReference type="GO" id="GO:0016491">
    <property type="term" value="F:oxidoreductase activity"/>
    <property type="evidence" value="ECO:0007669"/>
    <property type="project" value="UniProtKB-KW"/>
</dbReference>
<dbReference type="PANTHER" id="PTHR43975:SF2">
    <property type="entry name" value="EG:BACR7A4.14 PROTEIN-RELATED"/>
    <property type="match status" value="1"/>
</dbReference>
<organism evidence="3">
    <name type="scientific">Spodoptera frugiperda</name>
    <name type="common">Fall armyworm</name>
    <dbReference type="NCBI Taxonomy" id="7108"/>
    <lineage>
        <taxon>Eukaryota</taxon>
        <taxon>Metazoa</taxon>
        <taxon>Ecdysozoa</taxon>
        <taxon>Arthropoda</taxon>
        <taxon>Hexapoda</taxon>
        <taxon>Insecta</taxon>
        <taxon>Pterygota</taxon>
        <taxon>Neoptera</taxon>
        <taxon>Endopterygota</taxon>
        <taxon>Lepidoptera</taxon>
        <taxon>Glossata</taxon>
        <taxon>Ditrysia</taxon>
        <taxon>Noctuoidea</taxon>
        <taxon>Noctuidae</taxon>
        <taxon>Amphipyrinae</taxon>
        <taxon>Spodoptera</taxon>
    </lineage>
</organism>
<dbReference type="EMBL" id="ODYU01010604">
    <property type="protein sequence ID" value="SOQ55826.1"/>
    <property type="molecule type" value="Genomic_DNA"/>
</dbReference>
<dbReference type="PROSITE" id="PS00061">
    <property type="entry name" value="ADH_SHORT"/>
    <property type="match status" value="1"/>
</dbReference>
<dbReference type="InterPro" id="IPR036291">
    <property type="entry name" value="NAD(P)-bd_dom_sf"/>
</dbReference>
<sequence length="297" mass="32169">MSFTDKVVIITGASSGIGAAVAIKFAEEGANVVLIARNQAKLKEVVAKCEKHGGKVLVVIADVTKSEDIKNIIEQTINQFGKIDILVNNAGIIRTATVWDENAMDVFDSVMATNLRSVVQLTNLTAPHLIKTKGNVVNISSIAAVDAMNPTFFAYCTSKAGLDQFMRSAALDLSPKGVRVNSVNPGPVRTDFEQNFGVNKSEADSFWDKTKSWSTLDRVAEPEEIADLVLFLASDKARSVTGSSYLIDNVWDSHACIVFHCVSEVTGSPIINLPYLPISNSPKTLKYLTLKRPATHL</sequence>
<dbReference type="PRINTS" id="PR00080">
    <property type="entry name" value="SDRFAMILY"/>
</dbReference>
<protein>
    <submittedName>
        <fullName evidence="3">SFRICE_011367</fullName>
    </submittedName>
</protein>
<evidence type="ECO:0000256" key="1">
    <source>
        <dbReference type="ARBA" id="ARBA00023002"/>
    </source>
</evidence>
<evidence type="ECO:0000313" key="3">
    <source>
        <dbReference type="EMBL" id="SOQ55826.1"/>
    </source>
</evidence>
<dbReference type="Gene3D" id="3.40.50.720">
    <property type="entry name" value="NAD(P)-binding Rossmann-like Domain"/>
    <property type="match status" value="1"/>
</dbReference>
<evidence type="ECO:0000259" key="2">
    <source>
        <dbReference type="SMART" id="SM00822"/>
    </source>
</evidence>
<dbReference type="NCBIfam" id="NF005559">
    <property type="entry name" value="PRK07231.1"/>
    <property type="match status" value="1"/>
</dbReference>